<evidence type="ECO:0000313" key="2">
    <source>
        <dbReference type="EMBL" id="CUN22119.1"/>
    </source>
</evidence>
<reference evidence="2 3" key="1">
    <citation type="submission" date="2015-09" db="EMBL/GenBank/DDBJ databases">
        <authorList>
            <consortium name="Pathogen Informatics"/>
        </authorList>
    </citation>
    <scope>NUCLEOTIDE SEQUENCE [LARGE SCALE GENOMIC DNA]</scope>
    <source>
        <strain evidence="2 3">2789STDY5608891</strain>
    </source>
</reference>
<dbReference type="Gene3D" id="1.20.58.1000">
    <property type="entry name" value="Metal-sensitive repressor, helix protomer"/>
    <property type="match status" value="1"/>
</dbReference>
<dbReference type="Pfam" id="PF02583">
    <property type="entry name" value="Trns_repr_metal"/>
    <property type="match status" value="1"/>
</dbReference>
<name>A0A173V460_EUBRA</name>
<dbReference type="PANTHER" id="PTHR33677">
    <property type="entry name" value="TRANSCRIPTIONAL REPRESSOR FRMR-RELATED"/>
    <property type="match status" value="1"/>
</dbReference>
<dbReference type="GO" id="GO:0003677">
    <property type="term" value="F:DNA binding"/>
    <property type="evidence" value="ECO:0007669"/>
    <property type="project" value="InterPro"/>
</dbReference>
<sequence>MAKAKKSMVEKQQSADVAEQAHRLAHELGLAHGHSHTEENDHAQILENGGTHDHTEGHGHHHPNSKAVSNRLARAIGHLEAVKRMVDREEDCAEILIQLAAVRSAINNAGKVILMDHLNHCIVEAVEDDDLDKIKEFGDAIQKFIK</sequence>
<dbReference type="EMBL" id="CYYA01000021">
    <property type="protein sequence ID" value="CUN22119.1"/>
    <property type="molecule type" value="Genomic_DNA"/>
</dbReference>
<proteinExistence type="predicted"/>
<dbReference type="Proteomes" id="UP000095492">
    <property type="component" value="Unassembled WGS sequence"/>
</dbReference>
<gene>
    <name evidence="2" type="primary">csoR_2</name>
    <name evidence="2" type="ORF">ERS852448_02522</name>
</gene>
<dbReference type="AlphaFoldDB" id="A0A173V460"/>
<feature type="region of interest" description="Disordered" evidence="1">
    <location>
        <begin position="47"/>
        <end position="67"/>
    </location>
</feature>
<dbReference type="GO" id="GO:0046872">
    <property type="term" value="F:metal ion binding"/>
    <property type="evidence" value="ECO:0007669"/>
    <property type="project" value="InterPro"/>
</dbReference>
<organism evidence="2 3">
    <name type="scientific">Eubacterium ramulus</name>
    <dbReference type="NCBI Taxonomy" id="39490"/>
    <lineage>
        <taxon>Bacteria</taxon>
        <taxon>Bacillati</taxon>
        <taxon>Bacillota</taxon>
        <taxon>Clostridia</taxon>
        <taxon>Eubacteriales</taxon>
        <taxon>Eubacteriaceae</taxon>
        <taxon>Eubacterium</taxon>
    </lineage>
</organism>
<dbReference type="PANTHER" id="PTHR33677:SF3">
    <property type="entry name" value="COPPER-SENSING TRANSCRIPTIONAL REPRESSOR RICR"/>
    <property type="match status" value="1"/>
</dbReference>
<dbReference type="STRING" id="39490.ERS852448_02522"/>
<feature type="compositionally biased region" description="Basic and acidic residues" evidence="1">
    <location>
        <begin position="47"/>
        <end position="58"/>
    </location>
</feature>
<dbReference type="CDD" id="cd10158">
    <property type="entry name" value="CsoR-like_DUF156_1"/>
    <property type="match status" value="1"/>
</dbReference>
<dbReference type="InterPro" id="IPR038390">
    <property type="entry name" value="Metal_Tscrpt_repr_sf"/>
</dbReference>
<dbReference type="InterPro" id="IPR003735">
    <property type="entry name" value="Metal_Tscrpt_repr"/>
</dbReference>
<evidence type="ECO:0000313" key="3">
    <source>
        <dbReference type="Proteomes" id="UP000095492"/>
    </source>
</evidence>
<accession>A0A173V460</accession>
<protein>
    <submittedName>
        <fullName evidence="2">Copper-sensitive operon repressor</fullName>
    </submittedName>
</protein>
<dbReference type="GO" id="GO:0045892">
    <property type="term" value="P:negative regulation of DNA-templated transcription"/>
    <property type="evidence" value="ECO:0007669"/>
    <property type="project" value="UniProtKB-ARBA"/>
</dbReference>
<evidence type="ECO:0000256" key="1">
    <source>
        <dbReference type="SAM" id="MobiDB-lite"/>
    </source>
</evidence>